<sequence>MMFPWGRSNFSVVNITRELTAVCTHNHQVNILQLY</sequence>
<dbReference type="EMBL" id="GGEC01085456">
    <property type="protein sequence ID" value="MBX65940.1"/>
    <property type="molecule type" value="Transcribed_RNA"/>
</dbReference>
<proteinExistence type="predicted"/>
<accession>A0A2P2QFW5</accession>
<dbReference type="AlphaFoldDB" id="A0A2P2QFW5"/>
<evidence type="ECO:0000313" key="1">
    <source>
        <dbReference type="EMBL" id="MBX65940.1"/>
    </source>
</evidence>
<protein>
    <submittedName>
        <fullName evidence="1">Uncharacterized protein</fullName>
    </submittedName>
</protein>
<organism evidence="1">
    <name type="scientific">Rhizophora mucronata</name>
    <name type="common">Asiatic mangrove</name>
    <dbReference type="NCBI Taxonomy" id="61149"/>
    <lineage>
        <taxon>Eukaryota</taxon>
        <taxon>Viridiplantae</taxon>
        <taxon>Streptophyta</taxon>
        <taxon>Embryophyta</taxon>
        <taxon>Tracheophyta</taxon>
        <taxon>Spermatophyta</taxon>
        <taxon>Magnoliopsida</taxon>
        <taxon>eudicotyledons</taxon>
        <taxon>Gunneridae</taxon>
        <taxon>Pentapetalae</taxon>
        <taxon>rosids</taxon>
        <taxon>fabids</taxon>
        <taxon>Malpighiales</taxon>
        <taxon>Rhizophoraceae</taxon>
        <taxon>Rhizophora</taxon>
    </lineage>
</organism>
<reference evidence="1" key="1">
    <citation type="submission" date="2018-02" db="EMBL/GenBank/DDBJ databases">
        <title>Rhizophora mucronata_Transcriptome.</title>
        <authorList>
            <person name="Meera S.P."/>
            <person name="Sreeshan A."/>
            <person name="Augustine A."/>
        </authorList>
    </citation>
    <scope>NUCLEOTIDE SEQUENCE</scope>
    <source>
        <tissue evidence="1">Leaf</tissue>
    </source>
</reference>
<name>A0A2P2QFW5_RHIMU</name>